<sequence>MSHGFEAIGNNSRLLINDATPVLTQMFWGSIIVNVLVPANIEFDDFGSDFPVSYGYCSVTYSTPYLSQVPPLVFALPTKWMTPAGLGLFAHTGGPGAWTGFTVLVTRDVLCQEWWYMEAGWDTGWEYRVCGFAQAGDAGMDEYGMRIWGPPPELKVIYDTAWPVVRFKGLLGGWELHGFTRFYEVYTYWGDRETDNVDIDYTIATGSHAWGYADWTTGFLLSAIGTIGTSVDIGDDDVDFTAVVLVGFPNPALRDRLYACAVIGKSQHPNGDVSALNYWKMLLADFTGT</sequence>
<dbReference type="GeneID" id="54986962"/>
<reference evidence="2" key="1">
    <citation type="submission" date="2017-11" db="EMBL/GenBank/DDBJ databases">
        <title>Genome sequence and characterization of the novel virulent phage PMBT3 infecting Pseudomonas sp.</title>
        <authorList>
            <person name="Koberg S."/>
            <person name="Brinks E."/>
            <person name="Heller K.J."/>
            <person name="Neve H."/>
            <person name="Franz C.M.A.P."/>
        </authorList>
    </citation>
    <scope>NUCLEOTIDE SEQUENCE [LARGE SCALE GENOMIC DNA]</scope>
</reference>
<proteinExistence type="predicted"/>
<name>A0A2I6PHV6_9CAUD</name>
<dbReference type="KEGG" id="vg:54986962"/>
<dbReference type="RefSeq" id="YP_009796572.1">
    <property type="nucleotide sequence ID" value="NC_047902.1"/>
</dbReference>
<dbReference type="Proteomes" id="UP000240704">
    <property type="component" value="Segment"/>
</dbReference>
<protein>
    <submittedName>
        <fullName evidence="1">Uncharacterized protein</fullName>
    </submittedName>
</protein>
<keyword evidence="2" id="KW-1185">Reference proteome</keyword>
<evidence type="ECO:0000313" key="1">
    <source>
        <dbReference type="EMBL" id="AUM59623.1"/>
    </source>
</evidence>
<dbReference type="EMBL" id="MG596799">
    <property type="protein sequence ID" value="AUM59623.1"/>
    <property type="molecule type" value="Genomic_DNA"/>
</dbReference>
<accession>A0A2I6PHV6</accession>
<organism evidence="1 2">
    <name type="scientific">Pseudomonas phage PMBT3</name>
    <dbReference type="NCBI Taxonomy" id="2059856"/>
    <lineage>
        <taxon>Viruses</taxon>
        <taxon>Duplodnaviria</taxon>
        <taxon>Heunggongvirae</taxon>
        <taxon>Uroviricota</taxon>
        <taxon>Caudoviricetes</taxon>
        <taxon>Maxrubnervirus</taxon>
        <taxon>Maxrubnervirus PMBT3</taxon>
    </lineage>
</organism>
<evidence type="ECO:0000313" key="2">
    <source>
        <dbReference type="Proteomes" id="UP000240704"/>
    </source>
</evidence>